<gene>
    <name evidence="6" type="ORF">CVLEPA_LOCUS4388</name>
</gene>
<dbReference type="InterPro" id="IPR042333">
    <property type="entry name" value="LRAD2/Mig-13-like"/>
</dbReference>
<dbReference type="Proteomes" id="UP001642483">
    <property type="component" value="Unassembled WGS sequence"/>
</dbReference>
<evidence type="ECO:0000313" key="6">
    <source>
        <dbReference type="EMBL" id="CAK8674715.1"/>
    </source>
</evidence>
<protein>
    <recommendedName>
        <fullName evidence="8">CUB domain-containing protein</fullName>
    </recommendedName>
</protein>
<feature type="compositionally biased region" description="Polar residues" evidence="3">
    <location>
        <begin position="360"/>
        <end position="372"/>
    </location>
</feature>
<dbReference type="PANTHER" id="PTHR24652:SF67">
    <property type="entry name" value="LOW-DENSITY LIPOPROTEIN RECEPTOR CLASS A DOMAIN-CONTAINING PROTEIN 2"/>
    <property type="match status" value="1"/>
</dbReference>
<evidence type="ECO:0000256" key="3">
    <source>
        <dbReference type="SAM" id="MobiDB-lite"/>
    </source>
</evidence>
<reference evidence="6 7" key="1">
    <citation type="submission" date="2024-02" db="EMBL/GenBank/DDBJ databases">
        <authorList>
            <person name="Daric V."/>
            <person name="Darras S."/>
        </authorList>
    </citation>
    <scope>NUCLEOTIDE SEQUENCE [LARGE SCALE GENOMIC DNA]</scope>
</reference>
<evidence type="ECO:0008006" key="8">
    <source>
        <dbReference type="Google" id="ProtNLM"/>
    </source>
</evidence>
<keyword evidence="7" id="KW-1185">Reference proteome</keyword>
<feature type="signal peptide" evidence="5">
    <location>
        <begin position="1"/>
        <end position="21"/>
    </location>
</feature>
<feature type="chain" id="PRO_5047396399" description="CUB domain-containing protein" evidence="5">
    <location>
        <begin position="22"/>
        <end position="401"/>
    </location>
</feature>
<evidence type="ECO:0000256" key="1">
    <source>
        <dbReference type="ARBA" id="ARBA00023157"/>
    </source>
</evidence>
<comment type="caution">
    <text evidence="6">The sequence shown here is derived from an EMBL/GenBank/DDBJ whole genome shotgun (WGS) entry which is preliminary data.</text>
</comment>
<evidence type="ECO:0000256" key="4">
    <source>
        <dbReference type="SAM" id="Phobius"/>
    </source>
</evidence>
<dbReference type="PANTHER" id="PTHR24652">
    <property type="entry name" value="LOW-DENSITY LIPOPROTEIN RECEPTOR CLASS A DOMAIN-CONTAINING PROTEIN 2"/>
    <property type="match status" value="1"/>
</dbReference>
<evidence type="ECO:0000256" key="2">
    <source>
        <dbReference type="PROSITE-ProRule" id="PRU00124"/>
    </source>
</evidence>
<dbReference type="EMBL" id="CAWYQH010000013">
    <property type="protein sequence ID" value="CAK8674715.1"/>
    <property type="molecule type" value="Genomic_DNA"/>
</dbReference>
<dbReference type="CDD" id="cd00112">
    <property type="entry name" value="LDLa"/>
    <property type="match status" value="1"/>
</dbReference>
<keyword evidence="1" id="KW-1015">Disulfide bond</keyword>
<accession>A0ABP0F8F8</accession>
<feature type="transmembrane region" description="Helical" evidence="4">
    <location>
        <begin position="236"/>
        <end position="256"/>
    </location>
</feature>
<keyword evidence="4" id="KW-0812">Transmembrane</keyword>
<keyword evidence="4" id="KW-1133">Transmembrane helix</keyword>
<sequence length="401" mass="43112">MNIWIYLLAVILALCMKKGEAIDSAFLLPSLCGTTEPRRSCKILKAHEGTERGDDVYSVRTPSCTYVMQAESPSHRLLFGVGTGNNEINVLMHEDGCDAARMRLLDSDGSTELAEFCDTLDRIREYISSGDSLTLEVLLPIGGNSSILNFTLHYTSFTEAANCSDDPDVFPCRNGRCIDPAGRCDVTLINNCGDFSDNSRGPPGNCSSETTTTTLATTTANSTAGTSNSSSSQTNLLWILWVVLGLLGAYFLYWSLWRPGYLIWRCSCWRNMACCRKCLAQGPPKDRNPFDCCGQSKIANNAASSSVANGPSANAGTGSNMASTNFNDVNSAGGLNGNATQSVGSTKNIYNSPPVEVGNGTAQGNANQTISNLPKDPDDFRRPQLFPIGGLRREGHIFSLS</sequence>
<evidence type="ECO:0000256" key="5">
    <source>
        <dbReference type="SAM" id="SignalP"/>
    </source>
</evidence>
<organism evidence="6 7">
    <name type="scientific">Clavelina lepadiformis</name>
    <name type="common">Light-bulb sea squirt</name>
    <name type="synonym">Ascidia lepadiformis</name>
    <dbReference type="NCBI Taxonomy" id="159417"/>
    <lineage>
        <taxon>Eukaryota</taxon>
        <taxon>Metazoa</taxon>
        <taxon>Chordata</taxon>
        <taxon>Tunicata</taxon>
        <taxon>Ascidiacea</taxon>
        <taxon>Aplousobranchia</taxon>
        <taxon>Clavelinidae</taxon>
        <taxon>Clavelina</taxon>
    </lineage>
</organism>
<comment type="caution">
    <text evidence="2">Lacks conserved residue(s) required for the propagation of feature annotation.</text>
</comment>
<proteinExistence type="predicted"/>
<dbReference type="PROSITE" id="PS50068">
    <property type="entry name" value="LDLRA_2"/>
    <property type="match status" value="1"/>
</dbReference>
<feature type="region of interest" description="Disordered" evidence="3">
    <location>
        <begin position="358"/>
        <end position="384"/>
    </location>
</feature>
<dbReference type="InterPro" id="IPR002172">
    <property type="entry name" value="LDrepeatLR_classA_rpt"/>
</dbReference>
<keyword evidence="5" id="KW-0732">Signal</keyword>
<name>A0ABP0F8F8_CLALP</name>
<evidence type="ECO:0000313" key="7">
    <source>
        <dbReference type="Proteomes" id="UP001642483"/>
    </source>
</evidence>
<keyword evidence="4" id="KW-0472">Membrane</keyword>